<evidence type="ECO:0000313" key="2">
    <source>
        <dbReference type="EMBL" id="MDQ0471266.1"/>
    </source>
</evidence>
<dbReference type="Pfam" id="PF00702">
    <property type="entry name" value="Hydrolase"/>
    <property type="match status" value="1"/>
</dbReference>
<dbReference type="Gene3D" id="1.10.150.750">
    <property type="match status" value="1"/>
</dbReference>
<proteinExistence type="predicted"/>
<sequence length="238" mass="26398">MTLNDYKILTFDVVGTLIDFETGILDYVRPVAERAGLQLDDEAILLSYGKAEEVEHRRTPGLPFPQMMAPAYLTMAAELGLPADDEVVEGFRLSIPAWPAFPDTVGALKRLRKRFRLVAMTNSDNWALGHFARTMEQPFDDTVTAEDVGTCKPDPQFFAYARGRQSPLGYTLATCLHVAQSQYHDIGVAHRLGYSTCWIQRRKGKQGFGASPAPAAVTEPDYHYASLVELADAVEREG</sequence>
<dbReference type="InterPro" id="IPR023214">
    <property type="entry name" value="HAD_sf"/>
</dbReference>
<dbReference type="SFLD" id="SFLDG01129">
    <property type="entry name" value="C1.5:_HAD__Beta-PGM__Phosphata"/>
    <property type="match status" value="1"/>
</dbReference>
<keyword evidence="1 2" id="KW-0378">Hydrolase</keyword>
<dbReference type="PANTHER" id="PTHR43316:SF3">
    <property type="entry name" value="HALOACID DEHALOGENASE, TYPE II (AFU_ORTHOLOGUE AFUA_2G07750)-RELATED"/>
    <property type="match status" value="1"/>
</dbReference>
<dbReference type="NCBIfam" id="TIGR01493">
    <property type="entry name" value="HAD-SF-IA-v2"/>
    <property type="match status" value="1"/>
</dbReference>
<evidence type="ECO:0000313" key="3">
    <source>
        <dbReference type="Proteomes" id="UP001242480"/>
    </source>
</evidence>
<accession>A0ABU0JAH1</accession>
<dbReference type="SUPFAM" id="SSF56784">
    <property type="entry name" value="HAD-like"/>
    <property type="match status" value="1"/>
</dbReference>
<protein>
    <submittedName>
        <fullName evidence="2">Hydrolase of the HAD superfamily</fullName>
    </submittedName>
</protein>
<keyword evidence="3" id="KW-1185">Reference proteome</keyword>
<evidence type="ECO:0000256" key="1">
    <source>
        <dbReference type="ARBA" id="ARBA00022801"/>
    </source>
</evidence>
<gene>
    <name evidence="2" type="ORF">QO011_004289</name>
</gene>
<organism evidence="2 3">
    <name type="scientific">Labrys wisconsinensis</name>
    <dbReference type="NCBI Taxonomy" id="425677"/>
    <lineage>
        <taxon>Bacteria</taxon>
        <taxon>Pseudomonadati</taxon>
        <taxon>Pseudomonadota</taxon>
        <taxon>Alphaproteobacteria</taxon>
        <taxon>Hyphomicrobiales</taxon>
        <taxon>Xanthobacteraceae</taxon>
        <taxon>Labrys</taxon>
    </lineage>
</organism>
<dbReference type="SFLD" id="SFLDS00003">
    <property type="entry name" value="Haloacid_Dehalogenase"/>
    <property type="match status" value="1"/>
</dbReference>
<dbReference type="Proteomes" id="UP001242480">
    <property type="component" value="Unassembled WGS sequence"/>
</dbReference>
<dbReference type="GO" id="GO:0016787">
    <property type="term" value="F:hydrolase activity"/>
    <property type="evidence" value="ECO:0007669"/>
    <property type="project" value="UniProtKB-KW"/>
</dbReference>
<dbReference type="PANTHER" id="PTHR43316">
    <property type="entry name" value="HYDROLASE, HALOACID DELAHOGENASE-RELATED"/>
    <property type="match status" value="1"/>
</dbReference>
<dbReference type="EMBL" id="JAUSVX010000008">
    <property type="protein sequence ID" value="MDQ0471266.1"/>
    <property type="molecule type" value="Genomic_DNA"/>
</dbReference>
<dbReference type="InterPro" id="IPR006439">
    <property type="entry name" value="HAD-SF_hydro_IA"/>
</dbReference>
<dbReference type="InterPro" id="IPR051540">
    <property type="entry name" value="S-2-haloacid_dehalogenase"/>
</dbReference>
<name>A0ABU0JAH1_9HYPH</name>
<reference evidence="2 3" key="1">
    <citation type="submission" date="2023-07" db="EMBL/GenBank/DDBJ databases">
        <title>Genomic Encyclopedia of Type Strains, Phase IV (KMG-IV): sequencing the most valuable type-strain genomes for metagenomic binning, comparative biology and taxonomic classification.</title>
        <authorList>
            <person name="Goeker M."/>
        </authorList>
    </citation>
    <scope>NUCLEOTIDE SEQUENCE [LARGE SCALE GENOMIC DNA]</scope>
    <source>
        <strain evidence="2 3">DSM 19619</strain>
    </source>
</reference>
<dbReference type="RefSeq" id="WP_307276095.1">
    <property type="nucleotide sequence ID" value="NZ_JAUSVX010000008.1"/>
</dbReference>
<comment type="caution">
    <text evidence="2">The sequence shown here is derived from an EMBL/GenBank/DDBJ whole genome shotgun (WGS) entry which is preliminary data.</text>
</comment>
<dbReference type="InterPro" id="IPR036412">
    <property type="entry name" value="HAD-like_sf"/>
</dbReference>
<dbReference type="Gene3D" id="3.40.50.1000">
    <property type="entry name" value="HAD superfamily/HAD-like"/>
    <property type="match status" value="1"/>
</dbReference>